<evidence type="ECO:0000256" key="4">
    <source>
        <dbReference type="ARBA" id="ARBA00022475"/>
    </source>
</evidence>
<comment type="subunit">
    <text evidence="10">Associates with subunits I, II and III to form cytochrome c oxidase.</text>
</comment>
<dbReference type="GO" id="GO:0016491">
    <property type="term" value="F:oxidoreductase activity"/>
    <property type="evidence" value="ECO:0007669"/>
    <property type="project" value="UniProtKB-KW"/>
</dbReference>
<feature type="transmembrane region" description="Helical" evidence="11">
    <location>
        <begin position="105"/>
        <end position="124"/>
    </location>
</feature>
<evidence type="ECO:0000313" key="12">
    <source>
        <dbReference type="EMBL" id="VEI23035.1"/>
    </source>
</evidence>
<evidence type="ECO:0000313" key="13">
    <source>
        <dbReference type="Proteomes" id="UP000282386"/>
    </source>
</evidence>
<keyword evidence="8 10" id="KW-0472">Membrane</keyword>
<keyword evidence="5 11" id="KW-0812">Transmembrane</keyword>
<keyword evidence="6 10" id="KW-1278">Translocase</keyword>
<evidence type="ECO:0000256" key="8">
    <source>
        <dbReference type="ARBA" id="ARBA00023136"/>
    </source>
</evidence>
<sequence>MKVLGMIFLYVGLFMIPVGVVYGFMTGFDEWAGFPALLVTGLMCLFLAYFLIFTARKIPEQPMDNYEGEIAEGAGEYGFYSPWSWWPFAIGVACMFVVLGAAIAWWVVLIAIPFAAAAVIGWVYEYSRGDHAH</sequence>
<dbReference type="GO" id="GO:0005886">
    <property type="term" value="C:plasma membrane"/>
    <property type="evidence" value="ECO:0007669"/>
    <property type="project" value="UniProtKB-SubCell"/>
</dbReference>
<organism evidence="12 13">
    <name type="scientific">Rothia aeria</name>
    <dbReference type="NCBI Taxonomy" id="172042"/>
    <lineage>
        <taxon>Bacteria</taxon>
        <taxon>Bacillati</taxon>
        <taxon>Actinomycetota</taxon>
        <taxon>Actinomycetes</taxon>
        <taxon>Micrococcales</taxon>
        <taxon>Micrococcaceae</taxon>
        <taxon>Rothia</taxon>
    </lineage>
</organism>
<dbReference type="GO" id="GO:0022900">
    <property type="term" value="P:electron transport chain"/>
    <property type="evidence" value="ECO:0007669"/>
    <property type="project" value="InterPro"/>
</dbReference>
<feature type="transmembrane region" description="Helical" evidence="11">
    <location>
        <begin position="7"/>
        <end position="25"/>
    </location>
</feature>
<comment type="similarity">
    <text evidence="3 10">Belongs to the cytochrome c oxidase bacterial subunit CtaF family.</text>
</comment>
<evidence type="ECO:0000256" key="6">
    <source>
        <dbReference type="ARBA" id="ARBA00022967"/>
    </source>
</evidence>
<keyword evidence="4 10" id="KW-1003">Cell membrane</keyword>
<comment type="function">
    <text evidence="1 10">Part of cytochrome c oxidase, its function is unknown.</text>
</comment>
<accession>A0A7Z9A3Q2</accession>
<comment type="catalytic activity">
    <reaction evidence="9 10">
        <text>4 Fe(II)-[cytochrome c] + O2 + 8 H(+)(in) = 4 Fe(III)-[cytochrome c] + 2 H2O + 4 H(+)(out)</text>
        <dbReference type="Rhea" id="RHEA:11436"/>
        <dbReference type="Rhea" id="RHEA-COMP:10350"/>
        <dbReference type="Rhea" id="RHEA-COMP:14399"/>
        <dbReference type="ChEBI" id="CHEBI:15377"/>
        <dbReference type="ChEBI" id="CHEBI:15378"/>
        <dbReference type="ChEBI" id="CHEBI:15379"/>
        <dbReference type="ChEBI" id="CHEBI:29033"/>
        <dbReference type="ChEBI" id="CHEBI:29034"/>
        <dbReference type="EC" id="7.1.1.9"/>
    </reaction>
</comment>
<comment type="subcellular location">
    <subcellularLocation>
        <location evidence="2">Cell membrane</location>
        <topology evidence="2">Multi-pass membrane protein</topology>
    </subcellularLocation>
</comment>
<evidence type="ECO:0000256" key="2">
    <source>
        <dbReference type="ARBA" id="ARBA00004651"/>
    </source>
</evidence>
<evidence type="ECO:0000256" key="7">
    <source>
        <dbReference type="ARBA" id="ARBA00022989"/>
    </source>
</evidence>
<keyword evidence="12" id="KW-0560">Oxidoreductase</keyword>
<evidence type="ECO:0000256" key="9">
    <source>
        <dbReference type="ARBA" id="ARBA00047816"/>
    </source>
</evidence>
<protein>
    <recommendedName>
        <fullName evidence="10">Cytochrome c oxidase polypeptide 4</fullName>
        <ecNumber evidence="10">7.1.1.9</ecNumber>
    </recommendedName>
    <alternativeName>
        <fullName evidence="10">Cytochrome aa3 subunit 4</fullName>
    </alternativeName>
    <alternativeName>
        <fullName evidence="10">Cytochrome c oxidase polypeptide IV</fullName>
    </alternativeName>
</protein>
<dbReference type="RefSeq" id="WP_126500030.1">
    <property type="nucleotide sequence ID" value="NZ_CAJPQC010000001.1"/>
</dbReference>
<evidence type="ECO:0000256" key="1">
    <source>
        <dbReference type="ARBA" id="ARBA00002536"/>
    </source>
</evidence>
<reference evidence="12 13" key="1">
    <citation type="submission" date="2018-12" db="EMBL/GenBank/DDBJ databases">
        <authorList>
            <consortium name="Pathogen Informatics"/>
        </authorList>
    </citation>
    <scope>NUCLEOTIDE SEQUENCE [LARGE SCALE GENOMIC DNA]</scope>
    <source>
        <strain evidence="12 13">NCTC10207</strain>
    </source>
</reference>
<dbReference type="EC" id="7.1.1.9" evidence="10"/>
<evidence type="ECO:0000256" key="3">
    <source>
        <dbReference type="ARBA" id="ARBA00006870"/>
    </source>
</evidence>
<dbReference type="GO" id="GO:0004129">
    <property type="term" value="F:cytochrome-c oxidase activity"/>
    <property type="evidence" value="ECO:0007669"/>
    <property type="project" value="UniProtKB-EC"/>
</dbReference>
<evidence type="ECO:0000256" key="5">
    <source>
        <dbReference type="ARBA" id="ARBA00022692"/>
    </source>
</evidence>
<evidence type="ECO:0000256" key="10">
    <source>
        <dbReference type="PIRNR" id="PIRNR017385"/>
    </source>
</evidence>
<dbReference type="AlphaFoldDB" id="A0A7Z9A3Q2"/>
<evidence type="ECO:0000256" key="11">
    <source>
        <dbReference type="SAM" id="Phobius"/>
    </source>
</evidence>
<proteinExistence type="inferred from homology"/>
<keyword evidence="7 11" id="KW-1133">Transmembrane helix</keyword>
<feature type="transmembrane region" description="Helical" evidence="11">
    <location>
        <begin position="31"/>
        <end position="53"/>
    </location>
</feature>
<dbReference type="Pfam" id="PF12270">
    <property type="entry name" value="Cyt_c_ox_IV"/>
    <property type="match status" value="1"/>
</dbReference>
<dbReference type="PIRSF" id="PIRSF017385">
    <property type="entry name" value="CtaF"/>
    <property type="match status" value="1"/>
</dbReference>
<dbReference type="InterPro" id="IPR021050">
    <property type="entry name" value="Cyt_c_oxidase_su4_actinobac"/>
</dbReference>
<dbReference type="Proteomes" id="UP000282386">
    <property type="component" value="Chromosome"/>
</dbReference>
<name>A0A7Z9A3Q2_9MICC</name>
<gene>
    <name evidence="12" type="primary">ctaF</name>
    <name evidence="12" type="ORF">NCTC10207_01132</name>
</gene>
<dbReference type="EMBL" id="LR134479">
    <property type="protein sequence ID" value="VEI23035.1"/>
    <property type="molecule type" value="Genomic_DNA"/>
</dbReference>